<organism evidence="2 3">
    <name type="scientific">Allotamlana fucoidanivorans</name>
    <dbReference type="NCBI Taxonomy" id="2583814"/>
    <lineage>
        <taxon>Bacteria</taxon>
        <taxon>Pseudomonadati</taxon>
        <taxon>Bacteroidota</taxon>
        <taxon>Flavobacteriia</taxon>
        <taxon>Flavobacteriales</taxon>
        <taxon>Flavobacteriaceae</taxon>
        <taxon>Allotamlana</taxon>
    </lineage>
</organism>
<dbReference type="OrthoDB" id="3771157at2"/>
<reference evidence="2 3" key="1">
    <citation type="submission" date="2019-05" db="EMBL/GenBank/DDBJ databases">
        <title>Tamlana fucoidanivorans sp. nov., isolated from the surface of algae collected from Fujian province in China.</title>
        <authorList>
            <person name="Li J."/>
        </authorList>
    </citation>
    <scope>NUCLEOTIDE SEQUENCE [LARGE SCALE GENOMIC DNA]</scope>
    <source>
        <strain evidence="2 3">CW2-9</strain>
    </source>
</reference>
<evidence type="ECO:0000259" key="1">
    <source>
        <dbReference type="Pfam" id="PF24793"/>
    </source>
</evidence>
<name>A0A5C4SQI3_9FLAO</name>
<accession>A0A5C4SQI3</accession>
<evidence type="ECO:0000313" key="2">
    <source>
        <dbReference type="EMBL" id="TNJ46464.1"/>
    </source>
</evidence>
<proteinExistence type="predicted"/>
<dbReference type="EMBL" id="VDCS01000002">
    <property type="protein sequence ID" value="TNJ46464.1"/>
    <property type="molecule type" value="Genomic_DNA"/>
</dbReference>
<dbReference type="SUPFAM" id="SSF75005">
    <property type="entry name" value="Arabinanase/levansucrase/invertase"/>
    <property type="match status" value="1"/>
</dbReference>
<feature type="domain" description="Glucosamine inositolphosphorylceramide transferase 1 N-terminal" evidence="1">
    <location>
        <begin position="252"/>
        <end position="460"/>
    </location>
</feature>
<comment type="caution">
    <text evidence="2">The sequence shown here is derived from an EMBL/GenBank/DDBJ whole genome shotgun (WGS) entry which is preliminary data.</text>
</comment>
<protein>
    <recommendedName>
        <fullName evidence="1">Glucosamine inositolphosphorylceramide transferase 1 N-terminal domain-containing protein</fullName>
    </recommendedName>
</protein>
<dbReference type="AlphaFoldDB" id="A0A5C4SQI3"/>
<dbReference type="Proteomes" id="UP000308713">
    <property type="component" value="Unassembled WGS sequence"/>
</dbReference>
<sequence length="488" mass="58381">MRKLLFVINSHNINSYLFKCIERVSNEISDIYIEIFIDKDIANIEFSFPPITKFIDEKFNNLSSNPLDFTNISLLTIKPNIKVIGDFSSLSFCDYIIFESEPILDSKYKKLSKKGFLTFDSNYNFILSSILYDKKIPLRILFNDLKSTQWKIIFGVELKKEKGVINNIHKILFNFSIFLIKFLKSDNEYLYAGAFQKRENKRSKLKTHFKFVIYYIVLTFKIFSRKFSYNKLNWKIAIKENDRYIFLKQPKNSFWADPFIIKNKTGSVVFFEELKENNIGRISCLRLNEFHEVIEYKSVLDKDYHLSFPNVFFRDNTFYMIPETSQKNNLQLYKCEVFPFKWNFEKNLMEGIKLVDAIWLYYDELYWIFANKIEDFEHDNNERLYLYYSDDLFSNKWQSHIRNPIIADSSKSRNAGNFIFENNKIYRVSQKCVSSYGENLVINEILELSKFDYKENTVEEIFPHDNYVGLHTMNSSKDLKVFDFLIKE</sequence>
<evidence type="ECO:0000313" key="3">
    <source>
        <dbReference type="Proteomes" id="UP000308713"/>
    </source>
</evidence>
<keyword evidence="3" id="KW-1185">Reference proteome</keyword>
<gene>
    <name evidence="2" type="ORF">FGF67_02225</name>
</gene>
<dbReference type="Pfam" id="PF24793">
    <property type="entry name" value="GINT1_N"/>
    <property type="match status" value="1"/>
</dbReference>
<dbReference type="RefSeq" id="WP_139694835.1">
    <property type="nucleotide sequence ID" value="NZ_CP074074.1"/>
</dbReference>
<dbReference type="InterPro" id="IPR056442">
    <property type="entry name" value="GINT1_N"/>
</dbReference>
<dbReference type="InterPro" id="IPR023296">
    <property type="entry name" value="Glyco_hydro_beta-prop_sf"/>
</dbReference>